<proteinExistence type="predicted"/>
<evidence type="ECO:0000313" key="2">
    <source>
        <dbReference type="Proteomes" id="UP000593561"/>
    </source>
</evidence>
<dbReference type="PRINTS" id="PR00347">
    <property type="entry name" value="THAUMATIN"/>
</dbReference>
<dbReference type="InterPro" id="IPR001938">
    <property type="entry name" value="Thaumatin"/>
</dbReference>
<dbReference type="PANTHER" id="PTHR31048">
    <property type="entry name" value="OS03G0233200 PROTEIN"/>
    <property type="match status" value="1"/>
</dbReference>
<accession>A0A7J8RSZ8</accession>
<dbReference type="InterPro" id="IPR037176">
    <property type="entry name" value="Osmotin/thaumatin-like_sf"/>
</dbReference>
<keyword evidence="2" id="KW-1185">Reference proteome</keyword>
<dbReference type="SMART" id="SM00205">
    <property type="entry name" value="THN"/>
    <property type="match status" value="1"/>
</dbReference>
<dbReference type="Gene3D" id="2.60.110.10">
    <property type="entry name" value="Thaumatin"/>
    <property type="match status" value="1"/>
</dbReference>
<dbReference type="PROSITE" id="PS51367">
    <property type="entry name" value="THAUMATIN_2"/>
    <property type="match status" value="1"/>
</dbReference>
<protein>
    <recommendedName>
        <fullName evidence="3">Thaumatin-like protein 1</fullName>
    </recommendedName>
</protein>
<dbReference type="EMBL" id="JABFAC010000007">
    <property type="protein sequence ID" value="MBA0616988.1"/>
    <property type="molecule type" value="Genomic_DNA"/>
</dbReference>
<gene>
    <name evidence="1" type="ORF">Godav_026468</name>
</gene>
<organism evidence="1 2">
    <name type="scientific">Gossypium davidsonii</name>
    <name type="common">Davidson's cotton</name>
    <name type="synonym">Gossypium klotzschianum subsp. davidsonii</name>
    <dbReference type="NCBI Taxonomy" id="34287"/>
    <lineage>
        <taxon>Eukaryota</taxon>
        <taxon>Viridiplantae</taxon>
        <taxon>Streptophyta</taxon>
        <taxon>Embryophyta</taxon>
        <taxon>Tracheophyta</taxon>
        <taxon>Spermatophyta</taxon>
        <taxon>Magnoliopsida</taxon>
        <taxon>eudicotyledons</taxon>
        <taxon>Gunneridae</taxon>
        <taxon>Pentapetalae</taxon>
        <taxon>rosids</taxon>
        <taxon>malvids</taxon>
        <taxon>Malvales</taxon>
        <taxon>Malvaceae</taxon>
        <taxon>Malvoideae</taxon>
        <taxon>Gossypium</taxon>
    </lineage>
</organism>
<comment type="caution">
    <text evidence="1">The sequence shown here is derived from an EMBL/GenBank/DDBJ whole genome shotgun (WGS) entry which is preliminary data.</text>
</comment>
<dbReference type="Proteomes" id="UP000593561">
    <property type="component" value="Unassembled WGS sequence"/>
</dbReference>
<evidence type="ECO:0008006" key="3">
    <source>
        <dbReference type="Google" id="ProtNLM"/>
    </source>
</evidence>
<evidence type="ECO:0000313" key="1">
    <source>
        <dbReference type="EMBL" id="MBA0616988.1"/>
    </source>
</evidence>
<dbReference type="AlphaFoldDB" id="A0A7J8RSZ8"/>
<reference evidence="1 2" key="1">
    <citation type="journal article" date="2019" name="Genome Biol. Evol.">
        <title>Insights into the evolution of the New World diploid cottons (Gossypium, subgenus Houzingenia) based on genome sequencing.</title>
        <authorList>
            <person name="Grover C.E."/>
            <person name="Arick M.A. 2nd"/>
            <person name="Thrash A."/>
            <person name="Conover J.L."/>
            <person name="Sanders W.S."/>
            <person name="Peterson D.G."/>
            <person name="Frelichowski J.E."/>
            <person name="Scheffler J.A."/>
            <person name="Scheffler B.E."/>
            <person name="Wendel J.F."/>
        </authorList>
    </citation>
    <scope>NUCLEOTIDE SEQUENCE [LARGE SCALE GENOMIC DNA]</scope>
    <source>
        <strain evidence="1">27</strain>
        <tissue evidence="1">Leaf</tissue>
    </source>
</reference>
<dbReference type="SUPFAM" id="SSF49870">
    <property type="entry name" value="Osmotin, thaumatin-like protein"/>
    <property type="match status" value="1"/>
</dbReference>
<dbReference type="Pfam" id="PF00314">
    <property type="entry name" value="Thaumatin"/>
    <property type="match status" value="1"/>
</dbReference>
<name>A0A7J8RSZ8_GOSDV</name>
<sequence>MVSVRAQPSLKLTSFIPSLFNGYSSAFHCVGYVLPSTVLKSQFFCQLIFRCSQSHSSVFTMVNKCRYTVWPGVLSGAGTTQISPTGFILRRGESTSVSVPTSWSGRLWGQTLCTEDSSGKFSCLTGDCGSSTLECSSSGASPPATLAEFTLNGAGEVDFYDVSLVDGYNLPMMVSPNGGTGGNRTLAFIGGAITILAAMRQLWHLF</sequence>